<evidence type="ECO:0000256" key="3">
    <source>
        <dbReference type="ARBA" id="ARBA00022832"/>
    </source>
</evidence>
<evidence type="ECO:0000256" key="5">
    <source>
        <dbReference type="ARBA" id="ARBA00023235"/>
    </source>
</evidence>
<accession>A0ABT4VRK4</accession>
<keyword evidence="4" id="KW-0443">Lipid metabolism</keyword>
<reference evidence="7" key="1">
    <citation type="submission" date="2022-11" db="EMBL/GenBank/DDBJ databases">
        <title>Hoeflea poritis sp. nov., isolated from scleractinian coral Porites lutea.</title>
        <authorList>
            <person name="Zhang G."/>
            <person name="Wei Q."/>
            <person name="Cai L."/>
        </authorList>
    </citation>
    <scope>NUCLEOTIDE SEQUENCE</scope>
    <source>
        <strain evidence="7">E7-10</strain>
    </source>
</reference>
<keyword evidence="8" id="KW-1185">Reference proteome</keyword>
<evidence type="ECO:0000256" key="6">
    <source>
        <dbReference type="RuleBase" id="RU003707"/>
    </source>
</evidence>
<dbReference type="InterPro" id="IPR029045">
    <property type="entry name" value="ClpP/crotonase-like_dom_sf"/>
</dbReference>
<protein>
    <submittedName>
        <fullName evidence="7">Crotonase/enoyl-CoA hydratase family protein</fullName>
    </submittedName>
</protein>
<evidence type="ECO:0000256" key="2">
    <source>
        <dbReference type="ARBA" id="ARBA00005254"/>
    </source>
</evidence>
<dbReference type="PANTHER" id="PTHR43149">
    <property type="entry name" value="ENOYL-COA HYDRATASE"/>
    <property type="match status" value="1"/>
</dbReference>
<gene>
    <name evidence="7" type="ORF">OOZ53_14920</name>
</gene>
<comment type="caution">
    <text evidence="7">The sequence shown here is derived from an EMBL/GenBank/DDBJ whole genome shotgun (WGS) entry which is preliminary data.</text>
</comment>
<evidence type="ECO:0000256" key="1">
    <source>
        <dbReference type="ARBA" id="ARBA00005005"/>
    </source>
</evidence>
<dbReference type="InterPro" id="IPR001753">
    <property type="entry name" value="Enoyl-CoA_hydra/iso"/>
</dbReference>
<dbReference type="NCBIfam" id="NF004794">
    <property type="entry name" value="PRK06142.1"/>
    <property type="match status" value="1"/>
</dbReference>
<dbReference type="Pfam" id="PF00378">
    <property type="entry name" value="ECH_1"/>
    <property type="match status" value="1"/>
</dbReference>
<dbReference type="EMBL" id="JAPJZH010000009">
    <property type="protein sequence ID" value="MDA4846653.1"/>
    <property type="molecule type" value="Genomic_DNA"/>
</dbReference>
<dbReference type="Proteomes" id="UP001148313">
    <property type="component" value="Unassembled WGS sequence"/>
</dbReference>
<dbReference type="Gene3D" id="1.10.12.10">
    <property type="entry name" value="Lyase 2-enoyl-coa Hydratase, Chain A, domain 2"/>
    <property type="match status" value="1"/>
</dbReference>
<comment type="pathway">
    <text evidence="1">Lipid metabolism; fatty acid beta-oxidation.</text>
</comment>
<name>A0ABT4VRK4_9HYPH</name>
<dbReference type="CDD" id="cd06558">
    <property type="entry name" value="crotonase-like"/>
    <property type="match status" value="1"/>
</dbReference>
<dbReference type="PROSITE" id="PS00166">
    <property type="entry name" value="ENOYL_COA_HYDRATASE"/>
    <property type="match status" value="1"/>
</dbReference>
<evidence type="ECO:0000313" key="7">
    <source>
        <dbReference type="EMBL" id="MDA4846653.1"/>
    </source>
</evidence>
<keyword evidence="5" id="KW-0413">Isomerase</keyword>
<keyword evidence="3" id="KW-0276">Fatty acid metabolism</keyword>
<evidence type="ECO:0000313" key="8">
    <source>
        <dbReference type="Proteomes" id="UP001148313"/>
    </source>
</evidence>
<dbReference type="RefSeq" id="WP_271090437.1">
    <property type="nucleotide sequence ID" value="NZ_JAPJZH010000009.1"/>
</dbReference>
<sequence length="281" mass="30062">MSELDSSFFLVQRHGPTVQLSMNRPQKANGMTPDFWTELPRLLGLLDADETVRAVVLTGEGKHFTGGMDLAAFASIAALFQQEPGRAAYAFRKKIMQLQDAFTAIERARFPVIAAIHGACIGGGIDMISACDMRLASGDAYFAIEEINIGMAADVGTLQRLPKLISPAIAAELAYTGRRFAAEEALRIGLLSAVTDSRDELVKAALALAERISAKSPLAIAGIKANLAYSRDHGVADGLDYMATWNAGMLRPEDLMNAVQAAMAKKEAEFADLLSEGSLAI</sequence>
<organism evidence="7 8">
    <name type="scientific">Hoeflea poritis</name>
    <dbReference type="NCBI Taxonomy" id="2993659"/>
    <lineage>
        <taxon>Bacteria</taxon>
        <taxon>Pseudomonadati</taxon>
        <taxon>Pseudomonadota</taxon>
        <taxon>Alphaproteobacteria</taxon>
        <taxon>Hyphomicrobiales</taxon>
        <taxon>Rhizobiaceae</taxon>
        <taxon>Hoeflea</taxon>
    </lineage>
</organism>
<dbReference type="SUPFAM" id="SSF52096">
    <property type="entry name" value="ClpP/crotonase"/>
    <property type="match status" value="1"/>
</dbReference>
<dbReference type="InterPro" id="IPR014748">
    <property type="entry name" value="Enoyl-CoA_hydra_C"/>
</dbReference>
<proteinExistence type="inferred from homology"/>
<dbReference type="Gene3D" id="3.90.226.10">
    <property type="entry name" value="2-enoyl-CoA Hydratase, Chain A, domain 1"/>
    <property type="match status" value="1"/>
</dbReference>
<dbReference type="PANTHER" id="PTHR43149:SF1">
    <property type="entry name" value="DELTA(3,5)-DELTA(2,4)-DIENOYL-COA ISOMERASE, MITOCHONDRIAL"/>
    <property type="match status" value="1"/>
</dbReference>
<dbReference type="InterPro" id="IPR045002">
    <property type="entry name" value="Ech1-like"/>
</dbReference>
<comment type="similarity">
    <text evidence="2 6">Belongs to the enoyl-CoA hydratase/isomerase family.</text>
</comment>
<evidence type="ECO:0000256" key="4">
    <source>
        <dbReference type="ARBA" id="ARBA00023098"/>
    </source>
</evidence>
<dbReference type="InterPro" id="IPR018376">
    <property type="entry name" value="Enoyl-CoA_hyd/isom_CS"/>
</dbReference>